<protein>
    <submittedName>
        <fullName evidence="1">Uncharacterized protein</fullName>
    </submittedName>
</protein>
<keyword evidence="2" id="KW-1185">Reference proteome</keyword>
<evidence type="ECO:0000313" key="1">
    <source>
        <dbReference type="EMBL" id="KAH3861111.1"/>
    </source>
</evidence>
<reference evidence="1" key="2">
    <citation type="submission" date="2020-11" db="EMBL/GenBank/DDBJ databases">
        <authorList>
            <person name="McCartney M.A."/>
            <person name="Auch B."/>
            <person name="Kono T."/>
            <person name="Mallez S."/>
            <person name="Becker A."/>
            <person name="Gohl D.M."/>
            <person name="Silverstein K.A.T."/>
            <person name="Koren S."/>
            <person name="Bechman K.B."/>
            <person name="Herman A."/>
            <person name="Abrahante J.E."/>
            <person name="Garbe J."/>
        </authorList>
    </citation>
    <scope>NUCLEOTIDE SEQUENCE</scope>
    <source>
        <strain evidence="1">Duluth1</strain>
        <tissue evidence="1">Whole animal</tissue>
    </source>
</reference>
<gene>
    <name evidence="1" type="ORF">DPMN_024039</name>
</gene>
<dbReference type="AlphaFoldDB" id="A0A9D4LND3"/>
<evidence type="ECO:0000313" key="2">
    <source>
        <dbReference type="Proteomes" id="UP000828390"/>
    </source>
</evidence>
<name>A0A9D4LND3_DREPO</name>
<dbReference type="EMBL" id="JAIWYP010000002">
    <property type="protein sequence ID" value="KAH3861111.1"/>
    <property type="molecule type" value="Genomic_DNA"/>
</dbReference>
<comment type="caution">
    <text evidence="1">The sequence shown here is derived from an EMBL/GenBank/DDBJ whole genome shotgun (WGS) entry which is preliminary data.</text>
</comment>
<sequence>MNLQTKFHKDQTINVAFRVKNAPPLGSHVFQANVTIFELIQDIIKTNLLTKFHEDWTINVVSRELTRQMLTLHNARRTTAITKAHHEHINILTKFHKDWMKTINILTKFHKDWMKTVTSTVYTRRSGMMSRRADRSEILTLNSATSLALSTDTMM</sequence>
<proteinExistence type="predicted"/>
<accession>A0A9D4LND3</accession>
<dbReference type="Proteomes" id="UP000828390">
    <property type="component" value="Unassembled WGS sequence"/>
</dbReference>
<organism evidence="1 2">
    <name type="scientific">Dreissena polymorpha</name>
    <name type="common">Zebra mussel</name>
    <name type="synonym">Mytilus polymorpha</name>
    <dbReference type="NCBI Taxonomy" id="45954"/>
    <lineage>
        <taxon>Eukaryota</taxon>
        <taxon>Metazoa</taxon>
        <taxon>Spiralia</taxon>
        <taxon>Lophotrochozoa</taxon>
        <taxon>Mollusca</taxon>
        <taxon>Bivalvia</taxon>
        <taxon>Autobranchia</taxon>
        <taxon>Heteroconchia</taxon>
        <taxon>Euheterodonta</taxon>
        <taxon>Imparidentia</taxon>
        <taxon>Neoheterodontei</taxon>
        <taxon>Myida</taxon>
        <taxon>Dreissenoidea</taxon>
        <taxon>Dreissenidae</taxon>
        <taxon>Dreissena</taxon>
    </lineage>
</organism>
<reference evidence="1" key="1">
    <citation type="journal article" date="2019" name="bioRxiv">
        <title>The Genome of the Zebra Mussel, Dreissena polymorpha: A Resource for Invasive Species Research.</title>
        <authorList>
            <person name="McCartney M.A."/>
            <person name="Auch B."/>
            <person name="Kono T."/>
            <person name="Mallez S."/>
            <person name="Zhang Y."/>
            <person name="Obille A."/>
            <person name="Becker A."/>
            <person name="Abrahante J.E."/>
            <person name="Garbe J."/>
            <person name="Badalamenti J.P."/>
            <person name="Herman A."/>
            <person name="Mangelson H."/>
            <person name="Liachko I."/>
            <person name="Sullivan S."/>
            <person name="Sone E.D."/>
            <person name="Koren S."/>
            <person name="Silverstein K.A.T."/>
            <person name="Beckman K.B."/>
            <person name="Gohl D.M."/>
        </authorList>
    </citation>
    <scope>NUCLEOTIDE SEQUENCE</scope>
    <source>
        <strain evidence="1">Duluth1</strain>
        <tissue evidence="1">Whole animal</tissue>
    </source>
</reference>